<evidence type="ECO:0000256" key="8">
    <source>
        <dbReference type="RuleBase" id="RU366074"/>
    </source>
</evidence>
<keyword evidence="11" id="KW-1185">Reference proteome</keyword>
<evidence type="ECO:0000256" key="7">
    <source>
        <dbReference type="ARBA" id="ARBA00048508"/>
    </source>
</evidence>
<dbReference type="NCBIfam" id="TIGR01830">
    <property type="entry name" value="3oxo_ACP_reduc"/>
    <property type="match status" value="1"/>
</dbReference>
<evidence type="ECO:0000256" key="2">
    <source>
        <dbReference type="ARBA" id="ARBA00006484"/>
    </source>
</evidence>
<comment type="similarity">
    <text evidence="2 8">Belongs to the short-chain dehydrogenases/reductases (SDR) family.</text>
</comment>
<evidence type="ECO:0000256" key="6">
    <source>
        <dbReference type="ARBA" id="ARBA00023160"/>
    </source>
</evidence>
<dbReference type="PRINTS" id="PR00081">
    <property type="entry name" value="GDHRDH"/>
</dbReference>
<organism evidence="10 11">
    <name type="scientific">Limosilactobacillus pontis</name>
    <dbReference type="NCBI Taxonomy" id="35787"/>
    <lineage>
        <taxon>Bacteria</taxon>
        <taxon>Bacillati</taxon>
        <taxon>Bacillota</taxon>
        <taxon>Bacilli</taxon>
        <taxon>Lactobacillales</taxon>
        <taxon>Lactobacillaceae</taxon>
        <taxon>Limosilactobacillus</taxon>
    </lineage>
</organism>
<dbReference type="NCBIfam" id="NF005559">
    <property type="entry name" value="PRK07231.1"/>
    <property type="match status" value="1"/>
</dbReference>
<evidence type="ECO:0000259" key="9">
    <source>
        <dbReference type="SMART" id="SM00822"/>
    </source>
</evidence>
<dbReference type="EC" id="1.1.1.100" evidence="3 8"/>
<dbReference type="SMART" id="SM00822">
    <property type="entry name" value="PKS_KR"/>
    <property type="match status" value="1"/>
</dbReference>
<keyword evidence="8" id="KW-0444">Lipid biosynthesis</keyword>
<dbReference type="CDD" id="cd05333">
    <property type="entry name" value="BKR_SDR_c"/>
    <property type="match status" value="1"/>
</dbReference>
<feature type="domain" description="Ketoreductase" evidence="9">
    <location>
        <begin position="6"/>
        <end position="189"/>
    </location>
</feature>
<evidence type="ECO:0000313" key="10">
    <source>
        <dbReference type="EMBL" id="MDM8266434.1"/>
    </source>
</evidence>
<comment type="pathway">
    <text evidence="1 8">Lipid metabolism; fatty acid biosynthesis.</text>
</comment>
<reference evidence="11" key="1">
    <citation type="submission" date="2023-06" db="EMBL/GenBank/DDBJ databases">
        <title>Identification and characterization of horizontal gene transfer across gut microbiota members of farm animals based on homology search.</title>
        <authorList>
            <person name="Zeman M."/>
            <person name="Kubasova T."/>
            <person name="Jahodarova E."/>
            <person name="Nykrynova M."/>
            <person name="Rychlik I."/>
        </authorList>
    </citation>
    <scope>NUCLEOTIDE SEQUENCE [LARGE SCALE GENOMIC DNA]</scope>
    <source>
        <strain evidence="11">161_Gplus</strain>
    </source>
</reference>
<evidence type="ECO:0000313" key="11">
    <source>
        <dbReference type="Proteomes" id="UP001529343"/>
    </source>
</evidence>
<comment type="caution">
    <text evidence="10">The sequence shown here is derived from an EMBL/GenBank/DDBJ whole genome shotgun (WGS) entry which is preliminary data.</text>
</comment>
<comment type="function">
    <text evidence="8">Catalyzes the NADPH-dependent reduction of beta-ketoacyl-ACP substrates to beta-hydroxyacyl-ACP products, the first reductive step in the elongation cycle of fatty acid biosynthesis.</text>
</comment>
<dbReference type="InterPro" id="IPR011284">
    <property type="entry name" value="3oxo_ACP_reduc"/>
</dbReference>
<dbReference type="PRINTS" id="PR00080">
    <property type="entry name" value="SDRFAMILY"/>
</dbReference>
<dbReference type="NCBIfam" id="NF009466">
    <property type="entry name" value="PRK12826.1-2"/>
    <property type="match status" value="1"/>
</dbReference>
<dbReference type="PANTHER" id="PTHR42879:SF2">
    <property type="entry name" value="3-OXOACYL-[ACYL-CARRIER-PROTEIN] REDUCTASE FABG"/>
    <property type="match status" value="1"/>
</dbReference>
<proteinExistence type="inferred from homology"/>
<gene>
    <name evidence="10" type="primary">fabG</name>
    <name evidence="10" type="ORF">QUW44_04555</name>
</gene>
<dbReference type="SUPFAM" id="SSF51735">
    <property type="entry name" value="NAD(P)-binding Rossmann-fold domains"/>
    <property type="match status" value="1"/>
</dbReference>
<evidence type="ECO:0000256" key="1">
    <source>
        <dbReference type="ARBA" id="ARBA00005194"/>
    </source>
</evidence>
<dbReference type="GO" id="GO:0004316">
    <property type="term" value="F:3-oxoacyl-[acyl-carrier-protein] reductase (NADPH) activity"/>
    <property type="evidence" value="ECO:0007669"/>
    <property type="project" value="UniProtKB-EC"/>
</dbReference>
<evidence type="ECO:0000256" key="5">
    <source>
        <dbReference type="ARBA" id="ARBA00023002"/>
    </source>
</evidence>
<keyword evidence="6 8" id="KW-0275">Fatty acid biosynthesis</keyword>
<dbReference type="Proteomes" id="UP001529343">
    <property type="component" value="Unassembled WGS sequence"/>
</dbReference>
<dbReference type="PANTHER" id="PTHR42879">
    <property type="entry name" value="3-OXOACYL-(ACYL-CARRIER-PROTEIN) REDUCTASE"/>
    <property type="match status" value="1"/>
</dbReference>
<dbReference type="InterPro" id="IPR036291">
    <property type="entry name" value="NAD(P)-bd_dom_sf"/>
</dbReference>
<evidence type="ECO:0000256" key="3">
    <source>
        <dbReference type="ARBA" id="ARBA00012948"/>
    </source>
</evidence>
<comment type="catalytic activity">
    <reaction evidence="7 8">
        <text>a (3R)-hydroxyacyl-[ACP] + NADP(+) = a 3-oxoacyl-[ACP] + NADPH + H(+)</text>
        <dbReference type="Rhea" id="RHEA:17397"/>
        <dbReference type="Rhea" id="RHEA-COMP:9916"/>
        <dbReference type="Rhea" id="RHEA-COMP:9945"/>
        <dbReference type="ChEBI" id="CHEBI:15378"/>
        <dbReference type="ChEBI" id="CHEBI:57783"/>
        <dbReference type="ChEBI" id="CHEBI:58349"/>
        <dbReference type="ChEBI" id="CHEBI:78776"/>
        <dbReference type="ChEBI" id="CHEBI:78827"/>
        <dbReference type="EC" id="1.1.1.100"/>
    </reaction>
</comment>
<dbReference type="InterPro" id="IPR002347">
    <property type="entry name" value="SDR_fam"/>
</dbReference>
<accession>A0ABT7UXM1</accession>
<keyword evidence="4 8" id="KW-0276">Fatty acid metabolism</keyword>
<dbReference type="PROSITE" id="PS00061">
    <property type="entry name" value="ADH_SHORT"/>
    <property type="match status" value="1"/>
</dbReference>
<keyword evidence="5 8" id="KW-0560">Oxidoreductase</keyword>
<dbReference type="RefSeq" id="WP_289586054.1">
    <property type="nucleotide sequence ID" value="NZ_JAUDDW010000012.1"/>
</dbReference>
<dbReference type="EMBL" id="JAUDDW010000012">
    <property type="protein sequence ID" value="MDM8266434.1"/>
    <property type="molecule type" value="Genomic_DNA"/>
</dbReference>
<protein>
    <recommendedName>
        <fullName evidence="3 8">3-oxoacyl-[acyl-carrier-protein] reductase</fullName>
        <ecNumber evidence="3 8">1.1.1.100</ecNumber>
    </recommendedName>
</protein>
<dbReference type="Pfam" id="PF13561">
    <property type="entry name" value="adh_short_C2"/>
    <property type="match status" value="1"/>
</dbReference>
<sequence>MELTSKVALVTGSSRGIGAAIATTFLKAGCRVILNGRHELTAEQEATFTATGGQFTYFQGNMAEPADVKRLAKEAWDAYGQVDILVNNAGINRDKLFIGMDQEDFDDVIAVNLRGPFLLSKLILKKMYKQRQGSIINLASVVGLHGNAGQANYAASKAGLIGLTKTVAREGALRGIRCNAIAPGMIDSEMTAKLSAKVKKQISSQIPLGRFGKPEEVAQAARFLAENDYVTGQVIVVDGGMTI</sequence>
<dbReference type="InterPro" id="IPR050259">
    <property type="entry name" value="SDR"/>
</dbReference>
<dbReference type="Gene3D" id="3.40.50.720">
    <property type="entry name" value="NAD(P)-binding Rossmann-like Domain"/>
    <property type="match status" value="1"/>
</dbReference>
<keyword evidence="8" id="KW-0521">NADP</keyword>
<keyword evidence="8" id="KW-0443">Lipid metabolism</keyword>
<dbReference type="InterPro" id="IPR057326">
    <property type="entry name" value="KR_dom"/>
</dbReference>
<name>A0ABT7UXM1_9LACO</name>
<comment type="subunit">
    <text evidence="8">Homotetramer.</text>
</comment>
<dbReference type="InterPro" id="IPR020904">
    <property type="entry name" value="Sc_DH/Rdtase_CS"/>
</dbReference>
<evidence type="ECO:0000256" key="4">
    <source>
        <dbReference type="ARBA" id="ARBA00022832"/>
    </source>
</evidence>